<feature type="compositionally biased region" description="Basic residues" evidence="1">
    <location>
        <begin position="303"/>
        <end position="315"/>
    </location>
</feature>
<name>A0A9W7BJ44_9STRA</name>
<organism evidence="2 3">
    <name type="scientific">Triparma strigata</name>
    <dbReference type="NCBI Taxonomy" id="1606541"/>
    <lineage>
        <taxon>Eukaryota</taxon>
        <taxon>Sar</taxon>
        <taxon>Stramenopiles</taxon>
        <taxon>Ochrophyta</taxon>
        <taxon>Bolidophyceae</taxon>
        <taxon>Parmales</taxon>
        <taxon>Triparmaceae</taxon>
        <taxon>Triparma</taxon>
    </lineage>
</organism>
<feature type="compositionally biased region" description="Low complexity" evidence="1">
    <location>
        <begin position="136"/>
        <end position="149"/>
    </location>
</feature>
<dbReference type="AlphaFoldDB" id="A0A9W7BJ44"/>
<dbReference type="Proteomes" id="UP001165085">
    <property type="component" value="Unassembled WGS sequence"/>
</dbReference>
<feature type="region of interest" description="Disordered" evidence="1">
    <location>
        <begin position="296"/>
        <end position="315"/>
    </location>
</feature>
<sequence>MSNSAIRSLIRTQRWKDAMDKINEAPNECKLKGTQQMNYVLHEAVTHTAPLEVVQLLVKICPKACSSKDRDKKKPIDIAMGMKLPSGVQRNPDVVGFLLKHNPEVALAKIDKVMKSNAKRRKSRRSLDSLTALENKSLSPLPDLPSPSKLPEDLMPEIDSLTKLSSPTLPSLGPLSPRSQAVLDAEEDEDGLTSTVARKPKREMKRRASFGSRVLKALFGESRDLEAEAQAEAKAKIMAQVSEGVVKEAPRRLSFKGTSSAAGVSAARGISLKDGAMDFGVDTPVEVLAALASLHSDEDGGKARRRRRDRRRRSL</sequence>
<dbReference type="OrthoDB" id="200433at2759"/>
<gene>
    <name evidence="2" type="ORF">TrST_g2163</name>
</gene>
<feature type="region of interest" description="Disordered" evidence="1">
    <location>
        <begin position="115"/>
        <end position="154"/>
    </location>
</feature>
<evidence type="ECO:0000256" key="1">
    <source>
        <dbReference type="SAM" id="MobiDB-lite"/>
    </source>
</evidence>
<protein>
    <submittedName>
        <fullName evidence="2">Uncharacterized protein</fullName>
    </submittedName>
</protein>
<evidence type="ECO:0000313" key="2">
    <source>
        <dbReference type="EMBL" id="GMH91347.1"/>
    </source>
</evidence>
<comment type="caution">
    <text evidence="2">The sequence shown here is derived from an EMBL/GenBank/DDBJ whole genome shotgun (WGS) entry which is preliminary data.</text>
</comment>
<dbReference type="EMBL" id="BRXY01000384">
    <property type="protein sequence ID" value="GMH91347.1"/>
    <property type="molecule type" value="Genomic_DNA"/>
</dbReference>
<reference evidence="3" key="1">
    <citation type="journal article" date="2023" name="Commun. Biol.">
        <title>Genome analysis of Parmales, the sister group of diatoms, reveals the evolutionary specialization of diatoms from phago-mixotrophs to photoautotrophs.</title>
        <authorList>
            <person name="Ban H."/>
            <person name="Sato S."/>
            <person name="Yoshikawa S."/>
            <person name="Yamada K."/>
            <person name="Nakamura Y."/>
            <person name="Ichinomiya M."/>
            <person name="Sato N."/>
            <person name="Blanc-Mathieu R."/>
            <person name="Endo H."/>
            <person name="Kuwata A."/>
            <person name="Ogata H."/>
        </authorList>
    </citation>
    <scope>NUCLEOTIDE SEQUENCE [LARGE SCALE GENOMIC DNA]</scope>
    <source>
        <strain evidence="3">NIES 3701</strain>
    </source>
</reference>
<keyword evidence="3" id="KW-1185">Reference proteome</keyword>
<accession>A0A9W7BJ44</accession>
<proteinExistence type="predicted"/>
<evidence type="ECO:0000313" key="3">
    <source>
        <dbReference type="Proteomes" id="UP001165085"/>
    </source>
</evidence>